<dbReference type="KEGG" id="marp:QYS47_19540"/>
<evidence type="ECO:0000313" key="3">
    <source>
        <dbReference type="EMBL" id="WKK79554.2"/>
    </source>
</evidence>
<dbReference type="Proteomes" id="UP001232019">
    <property type="component" value="Chromosome"/>
</dbReference>
<protein>
    <submittedName>
        <fullName evidence="3">Uncharacterized protein</fullName>
    </submittedName>
</protein>
<reference evidence="3" key="1">
    <citation type="submission" date="2023-08" db="EMBL/GenBank/DDBJ databases">
        <title>Comparative genomics and taxonomic characterization of three novel marine species of genus Marivirga.</title>
        <authorList>
            <person name="Muhammad N."/>
            <person name="Kim S.-G."/>
        </authorList>
    </citation>
    <scope>NUCLEOTIDE SEQUENCE</scope>
    <source>
        <strain evidence="3">BKB1-2</strain>
    </source>
</reference>
<name>A0AA49GCD7_9BACT</name>
<feature type="transmembrane region" description="Helical" evidence="2">
    <location>
        <begin position="28"/>
        <end position="51"/>
    </location>
</feature>
<feature type="transmembrane region" description="Helical" evidence="2">
    <location>
        <begin position="63"/>
        <end position="84"/>
    </location>
</feature>
<organism evidence="3">
    <name type="scientific">Marivirga arenosa</name>
    <dbReference type="NCBI Taxonomy" id="3059076"/>
    <lineage>
        <taxon>Bacteria</taxon>
        <taxon>Pseudomonadati</taxon>
        <taxon>Bacteroidota</taxon>
        <taxon>Cytophagia</taxon>
        <taxon>Cytophagales</taxon>
        <taxon>Marivirgaceae</taxon>
        <taxon>Marivirga</taxon>
    </lineage>
</organism>
<keyword evidence="1" id="KW-0175">Coiled coil</keyword>
<accession>A0AA49GCD7</accession>
<evidence type="ECO:0000256" key="1">
    <source>
        <dbReference type="SAM" id="Coils"/>
    </source>
</evidence>
<dbReference type="EMBL" id="CP129968">
    <property type="protein sequence ID" value="WKK79554.2"/>
    <property type="molecule type" value="Genomic_DNA"/>
</dbReference>
<feature type="coiled-coil region" evidence="1">
    <location>
        <begin position="94"/>
        <end position="161"/>
    </location>
</feature>
<gene>
    <name evidence="3" type="ORF">QYS47_19540</name>
</gene>
<dbReference type="AlphaFoldDB" id="A0AA49GCD7"/>
<proteinExistence type="predicted"/>
<keyword evidence="2" id="KW-1133">Transmembrane helix</keyword>
<keyword evidence="2" id="KW-0812">Transmembrane</keyword>
<sequence>METLSKIFNSINDNLSERLKNPFFSSFFISWIIINYKIWFFLMFDGAAFLYKEQYIDKWSSEILNVLIYPFISALTYTLLLPVISLKLDELLKINKIKRNAIKLEIKEEKLKRKLSIAATQRKIEEEISGANEMSQLRNTNKTLNAELTKLKEQVADLTEKNTWDDFSFGGDSGDSAFEQKIKGLKENGLFDQFLEIAEQNLVEHSPYAPSLDGNSKKKIYLLENFDLVEKLFDGELDEFRGNYTVTEAGKGLFNYILKKDLFKSKK</sequence>
<keyword evidence="2" id="KW-0472">Membrane</keyword>
<evidence type="ECO:0000256" key="2">
    <source>
        <dbReference type="SAM" id="Phobius"/>
    </source>
</evidence>
<dbReference type="RefSeq" id="WP_322346923.1">
    <property type="nucleotide sequence ID" value="NZ_CP129968.2"/>
</dbReference>